<evidence type="ECO:0000313" key="2">
    <source>
        <dbReference type="EMBL" id="CEL93544.1"/>
    </source>
</evidence>
<organism evidence="2 3">
    <name type="scientific">Vitrella brassicaformis (strain CCMP3155)</name>
    <dbReference type="NCBI Taxonomy" id="1169540"/>
    <lineage>
        <taxon>Eukaryota</taxon>
        <taxon>Sar</taxon>
        <taxon>Alveolata</taxon>
        <taxon>Colpodellida</taxon>
        <taxon>Vitrellaceae</taxon>
        <taxon>Vitrella</taxon>
    </lineage>
</organism>
<name>A0A0G4EDG8_VITBC</name>
<sequence length="710" mass="77031">MAQAPASEPGAAPQLTQHRAAEASVEKGTNAAERKDDKAHRCLRLTHVSGKPPTDEGPAQYRMLDCLPRIFGCLRCADIHSFSRTKLWKEALAHHTHLAIDASADDRCFWDRIPLSAASRIGECMRELQSITVGYPCGCPRWCLDVLVSLVEAHGKGQQEWLYKEGSGRKRRKDDVRGTLRSITFKMMRLSGEGVEALKRTASELPPVPATATMLDALTSIKGLASRMGEEFSARHWELPLLSEIRAQRGGDFDFDPAVLAGFAKTSTSLRVIDAPLDFVEWVAALAAMPKTSAPLANLQVLRTLALHALEGPPDNDAIGTGLDSLQKTLLSRGGDGGFLRAIEFTFVDEIDADCLGVVDGRIFTALSHLESFVKAVGKSRDISVTFTGRVGAVDVALLHSVPTNPPQSPFVIKQLLHLASLASDVVVTITPEDVSTPPTNLSEAAKEIASLLVFKTAMNINVKDADGWDPPDEWPPPGHVAPTVQHLPHDAFPMAEYICIQGGKVGGVIAGRQLAKRARMADISILGHAISGQLPEGEVMRILQSIGSGVRLEKLRVYVSIVNGVSLNWGGKVPRAREMEIFASGVHEMSPLNAICGRIAALLNHGGLDVIKVEFTELNHTTRAALFASMRKHMQDGDTIEGHDGAVFDVDLFAKDQTASQELFGVTLAEVRAKAFGSCQRVIITAERRFESSWAWGIAKRGKHRPWGE</sequence>
<dbReference type="PhylomeDB" id="A0A0G4EDG8"/>
<protein>
    <submittedName>
        <fullName evidence="2">Uncharacterized protein</fullName>
    </submittedName>
</protein>
<proteinExistence type="predicted"/>
<dbReference type="Proteomes" id="UP000041254">
    <property type="component" value="Unassembled WGS sequence"/>
</dbReference>
<keyword evidence="3" id="KW-1185">Reference proteome</keyword>
<dbReference type="VEuPathDB" id="CryptoDB:Vbra_11254"/>
<dbReference type="EMBL" id="CDMY01000176">
    <property type="protein sequence ID" value="CEL93544.1"/>
    <property type="molecule type" value="Genomic_DNA"/>
</dbReference>
<gene>
    <name evidence="2" type="ORF">Vbra_11254</name>
</gene>
<feature type="region of interest" description="Disordered" evidence="1">
    <location>
        <begin position="1"/>
        <end position="36"/>
    </location>
</feature>
<accession>A0A0G4EDG8</accession>
<dbReference type="InParanoid" id="A0A0G4EDG8"/>
<evidence type="ECO:0000256" key="1">
    <source>
        <dbReference type="SAM" id="MobiDB-lite"/>
    </source>
</evidence>
<dbReference type="AlphaFoldDB" id="A0A0G4EDG8"/>
<reference evidence="2 3" key="1">
    <citation type="submission" date="2014-11" db="EMBL/GenBank/DDBJ databases">
        <authorList>
            <person name="Zhu J."/>
            <person name="Qi W."/>
            <person name="Song R."/>
        </authorList>
    </citation>
    <scope>NUCLEOTIDE SEQUENCE [LARGE SCALE GENOMIC DNA]</scope>
</reference>
<evidence type="ECO:0000313" key="3">
    <source>
        <dbReference type="Proteomes" id="UP000041254"/>
    </source>
</evidence>